<protein>
    <recommendedName>
        <fullName evidence="2">Gene product 88 domain-containing protein</fullName>
    </recommendedName>
</protein>
<dbReference type="InterPro" id="IPR020290">
    <property type="entry name" value="Gp88"/>
</dbReference>
<feature type="region of interest" description="Disordered" evidence="1">
    <location>
        <begin position="233"/>
        <end position="289"/>
    </location>
</feature>
<evidence type="ECO:0000259" key="2">
    <source>
        <dbReference type="Pfam" id="PF17338"/>
    </source>
</evidence>
<dbReference type="AlphaFoldDB" id="A0A1K1LPB3"/>
<accession>A0A1K1LPB3</accession>
<dbReference type="Proteomes" id="UP000182740">
    <property type="component" value="Unassembled WGS sequence"/>
</dbReference>
<reference evidence="4" key="1">
    <citation type="submission" date="2016-11" db="EMBL/GenBank/DDBJ databases">
        <authorList>
            <person name="Varghese N."/>
            <person name="Submissions S."/>
        </authorList>
    </citation>
    <scope>NUCLEOTIDE SEQUENCE [LARGE SCALE GENOMIC DNA]</scope>
    <source>
        <strain evidence="4">DSM 44671</strain>
    </source>
</reference>
<dbReference type="STRING" id="546364.SAMN04489730_0105"/>
<evidence type="ECO:0000256" key="1">
    <source>
        <dbReference type="SAM" id="MobiDB-lite"/>
    </source>
</evidence>
<gene>
    <name evidence="3" type="ORF">SAMN04489730_0105</name>
</gene>
<evidence type="ECO:0000313" key="4">
    <source>
        <dbReference type="Proteomes" id="UP000182740"/>
    </source>
</evidence>
<feature type="compositionally biased region" description="Basic and acidic residues" evidence="1">
    <location>
        <begin position="234"/>
        <end position="252"/>
    </location>
</feature>
<sequence length="289" mass="32517">MPAPPPTPRPTRLLSRGNRRLADAGVYTWTLPALSARLNGVTIRTCESAGICAHVCYALAGTYRFANVRRRHLANLAYVIEDLPGWEHAMTTELAAARFTGAWVRIHDAGDFLSDAYTRAWLRVMRATPRTNFYCYTKEIRRFRRLVEPSPPENFLFVYSFGGRDDQLLDDRRDRVADVFPTRAAIDAAGWHSQEDSDLLAVLGPAPVGIPANKIAQFLTRLEGRTFRQWQAEDDARRGRRPCSERVNDTLRRQPRRGPAGLIRAASHRPVDVAPLADSETPIAETRPS</sequence>
<evidence type="ECO:0000313" key="3">
    <source>
        <dbReference type="EMBL" id="SFW12716.1"/>
    </source>
</evidence>
<name>A0A1K1LPB3_9PSEU</name>
<organism evidence="3 4">
    <name type="scientific">Amycolatopsis australiensis</name>
    <dbReference type="NCBI Taxonomy" id="546364"/>
    <lineage>
        <taxon>Bacteria</taxon>
        <taxon>Bacillati</taxon>
        <taxon>Actinomycetota</taxon>
        <taxon>Actinomycetes</taxon>
        <taxon>Pseudonocardiales</taxon>
        <taxon>Pseudonocardiaceae</taxon>
        <taxon>Amycolatopsis</taxon>
    </lineage>
</organism>
<feature type="domain" description="Gene product 88" evidence="2">
    <location>
        <begin position="13"/>
        <end position="236"/>
    </location>
</feature>
<dbReference type="EMBL" id="FPJG01000002">
    <property type="protein sequence ID" value="SFW12716.1"/>
    <property type="molecule type" value="Genomic_DNA"/>
</dbReference>
<keyword evidence="4" id="KW-1185">Reference proteome</keyword>
<dbReference type="Pfam" id="PF17338">
    <property type="entry name" value="GP88"/>
    <property type="match status" value="1"/>
</dbReference>
<dbReference type="RefSeq" id="WP_072474367.1">
    <property type="nucleotide sequence ID" value="NZ_FPJG01000002.1"/>
</dbReference>
<proteinExistence type="predicted"/>